<accession>A0ABS4K1S9</accession>
<dbReference type="SMART" id="SM00481">
    <property type="entry name" value="POLIIIAc"/>
    <property type="match status" value="1"/>
</dbReference>
<evidence type="ECO:0000256" key="4">
    <source>
        <dbReference type="HAMAP-Rule" id="MF_01561"/>
    </source>
</evidence>
<dbReference type="HAMAP" id="MF_01561">
    <property type="entry name" value="YcdX_phosphat"/>
    <property type="match status" value="1"/>
</dbReference>
<proteinExistence type="inferred from homology"/>
<keyword evidence="1 4" id="KW-0479">Metal-binding</keyword>
<dbReference type="InterPro" id="IPR004013">
    <property type="entry name" value="PHP_dom"/>
</dbReference>
<dbReference type="Pfam" id="PF02811">
    <property type="entry name" value="PHP"/>
    <property type="match status" value="1"/>
</dbReference>
<dbReference type="InterPro" id="IPR050243">
    <property type="entry name" value="PHP_phosphatase"/>
</dbReference>
<keyword evidence="2 4" id="KW-0378">Hydrolase</keyword>
<feature type="binding site" evidence="4">
    <location>
        <position position="74"/>
    </location>
    <ligand>
        <name>Zn(2+)</name>
        <dbReference type="ChEBI" id="CHEBI:29105"/>
        <label>3</label>
    </ligand>
</feature>
<evidence type="ECO:0000313" key="7">
    <source>
        <dbReference type="Proteomes" id="UP001519308"/>
    </source>
</evidence>
<gene>
    <name evidence="6" type="ORF">J2Z44_000443</name>
</gene>
<evidence type="ECO:0000256" key="3">
    <source>
        <dbReference type="ARBA" id="ARBA00022833"/>
    </source>
</evidence>
<dbReference type="PANTHER" id="PTHR36928:SF1">
    <property type="entry name" value="PHOSPHATASE YCDX-RELATED"/>
    <property type="match status" value="1"/>
</dbReference>
<feature type="binding site" evidence="4">
    <location>
        <position position="10"/>
    </location>
    <ligand>
        <name>Zn(2+)</name>
        <dbReference type="ChEBI" id="CHEBI:29105"/>
        <label>1</label>
    </ligand>
</feature>
<dbReference type="Proteomes" id="UP001519308">
    <property type="component" value="Unassembled WGS sequence"/>
</dbReference>
<feature type="binding site" evidence="4">
    <location>
        <position position="41"/>
    </location>
    <ligand>
        <name>Zn(2+)</name>
        <dbReference type="ChEBI" id="CHEBI:29105"/>
        <label>2</label>
    </ligand>
</feature>
<feature type="binding site" evidence="4">
    <location>
        <position position="193"/>
    </location>
    <ligand>
        <name>Zn(2+)</name>
        <dbReference type="ChEBI" id="CHEBI:29105"/>
        <label>1</label>
    </ligand>
</feature>
<feature type="domain" description="Polymerase/histidinol phosphatase N-terminal" evidence="5">
    <location>
        <begin position="5"/>
        <end position="79"/>
    </location>
</feature>
<dbReference type="InterPro" id="IPR003141">
    <property type="entry name" value="Pol/His_phosphatase_N"/>
</dbReference>
<evidence type="ECO:0000256" key="2">
    <source>
        <dbReference type="ARBA" id="ARBA00022801"/>
    </source>
</evidence>
<dbReference type="CDD" id="cd07437">
    <property type="entry name" value="PHP_HisPPase_Ycdx_like"/>
    <property type="match status" value="1"/>
</dbReference>
<dbReference type="InterPro" id="IPR016195">
    <property type="entry name" value="Pol/histidinol_Pase-like"/>
</dbReference>
<protein>
    <submittedName>
        <fullName evidence="6">Hydrolase</fullName>
    </submittedName>
</protein>
<dbReference type="GO" id="GO:0016787">
    <property type="term" value="F:hydrolase activity"/>
    <property type="evidence" value="ECO:0007669"/>
    <property type="project" value="UniProtKB-KW"/>
</dbReference>
<organism evidence="6 7">
    <name type="scientific">Clostridium punense</name>
    <dbReference type="NCBI Taxonomy" id="1054297"/>
    <lineage>
        <taxon>Bacteria</taxon>
        <taxon>Bacillati</taxon>
        <taxon>Bacillota</taxon>
        <taxon>Clostridia</taxon>
        <taxon>Eubacteriales</taxon>
        <taxon>Clostridiaceae</taxon>
        <taxon>Clostridium</taxon>
    </lineage>
</organism>
<feature type="binding site" evidence="4">
    <location>
        <position position="16"/>
    </location>
    <ligand>
        <name>Zn(2+)</name>
        <dbReference type="ChEBI" id="CHEBI:29105"/>
        <label>2</label>
    </ligand>
</feature>
<dbReference type="InterPro" id="IPR023710">
    <property type="entry name" value="Phosphatase_YcdX_put"/>
</dbReference>
<keyword evidence="7" id="KW-1185">Reference proteome</keyword>
<comment type="cofactor">
    <cofactor evidence="4">
        <name>Zn(2+)</name>
        <dbReference type="ChEBI" id="CHEBI:29105"/>
    </cofactor>
    <text evidence="4">Binds 3 Zn(2+) ions per subunit.</text>
</comment>
<comment type="caution">
    <text evidence="6">The sequence shown here is derived from an EMBL/GenBank/DDBJ whole genome shotgun (WGS) entry which is preliminary data.</text>
</comment>
<sequence>MINFIDVHTHTIASGHAYTTLLENAREAANKGIKVLGVSDHGPKMPGGPHIFYFANLRVIPRELFGVKILRGCEANIIDFQGNIDIPERIQKNLDYIIASLHDVCIEPGTKQQNTEAYLRAMDNPEIMIIGHPGNPRFPMDNEAFVKKAKEKDIIIEINSSSFKGSRKGCEETCYNIARLCKDYGVKIIFGSDAHTCYQIGEFEEAEELIKDLNIPEELIMNRDENKFIDYLRLKGKNI</sequence>
<dbReference type="EMBL" id="JAGGLL010000002">
    <property type="protein sequence ID" value="MBP2020659.1"/>
    <property type="molecule type" value="Genomic_DNA"/>
</dbReference>
<evidence type="ECO:0000256" key="1">
    <source>
        <dbReference type="ARBA" id="ARBA00022723"/>
    </source>
</evidence>
<feature type="binding site" evidence="4">
    <location>
        <position position="74"/>
    </location>
    <ligand>
        <name>Zn(2+)</name>
        <dbReference type="ChEBI" id="CHEBI:29105"/>
        <label>1</label>
    </ligand>
</feature>
<dbReference type="Gene3D" id="3.20.20.140">
    <property type="entry name" value="Metal-dependent hydrolases"/>
    <property type="match status" value="1"/>
</dbReference>
<comment type="similarity">
    <text evidence="4">Belongs to the PHP family.</text>
</comment>
<reference evidence="6 7" key="1">
    <citation type="submission" date="2021-03" db="EMBL/GenBank/DDBJ databases">
        <title>Genomic Encyclopedia of Type Strains, Phase IV (KMG-IV): sequencing the most valuable type-strain genomes for metagenomic binning, comparative biology and taxonomic classification.</title>
        <authorList>
            <person name="Goeker M."/>
        </authorList>
    </citation>
    <scope>NUCLEOTIDE SEQUENCE [LARGE SCALE GENOMIC DNA]</scope>
    <source>
        <strain evidence="6 7">DSM 28650</strain>
    </source>
</reference>
<dbReference type="PANTHER" id="PTHR36928">
    <property type="entry name" value="PHOSPHATASE YCDX-RELATED"/>
    <property type="match status" value="1"/>
</dbReference>
<evidence type="ECO:0000313" key="6">
    <source>
        <dbReference type="EMBL" id="MBP2020659.1"/>
    </source>
</evidence>
<keyword evidence="3 4" id="KW-0862">Zinc</keyword>
<feature type="binding site" evidence="4">
    <location>
        <position position="8"/>
    </location>
    <ligand>
        <name>Zn(2+)</name>
        <dbReference type="ChEBI" id="CHEBI:29105"/>
        <label>1</label>
    </ligand>
</feature>
<feature type="binding site" evidence="4">
    <location>
        <position position="132"/>
    </location>
    <ligand>
        <name>Zn(2+)</name>
        <dbReference type="ChEBI" id="CHEBI:29105"/>
        <label>3</label>
    </ligand>
</feature>
<dbReference type="SUPFAM" id="SSF89550">
    <property type="entry name" value="PHP domain-like"/>
    <property type="match status" value="1"/>
</dbReference>
<feature type="binding site" evidence="4">
    <location>
        <position position="102"/>
    </location>
    <ligand>
        <name>Zn(2+)</name>
        <dbReference type="ChEBI" id="CHEBI:29105"/>
        <label>3</label>
    </ligand>
</feature>
<dbReference type="RefSeq" id="WP_021285015.1">
    <property type="nucleotide sequence ID" value="NZ_JAGGLL010000002.1"/>
</dbReference>
<feature type="binding site" evidence="4">
    <location>
        <position position="195"/>
    </location>
    <ligand>
        <name>Zn(2+)</name>
        <dbReference type="ChEBI" id="CHEBI:29105"/>
        <label>2</label>
    </ligand>
</feature>
<dbReference type="NCBIfam" id="NF006702">
    <property type="entry name" value="PRK09248.1"/>
    <property type="match status" value="1"/>
</dbReference>
<evidence type="ECO:0000259" key="5">
    <source>
        <dbReference type="SMART" id="SM00481"/>
    </source>
</evidence>
<name>A0ABS4K1S9_9CLOT</name>